<dbReference type="AlphaFoldDB" id="A0A382FZP4"/>
<organism evidence="1">
    <name type="scientific">marine metagenome</name>
    <dbReference type="NCBI Taxonomy" id="408172"/>
    <lineage>
        <taxon>unclassified sequences</taxon>
        <taxon>metagenomes</taxon>
        <taxon>ecological metagenomes</taxon>
    </lineage>
</organism>
<name>A0A382FZP4_9ZZZZ</name>
<sequence length="95" mass="11593">MEEKLTDNIEDYDEDIPSRENWKRYDVETLKADFCSWIDHNIEHEYQSYPNFFIKDGEKRFYMRIIEEGATDKDPEDDGYYCLFVPFDTKQVEEV</sequence>
<accession>A0A382FZP4</accession>
<gene>
    <name evidence="1" type="ORF">METZ01_LOCUS220728</name>
</gene>
<dbReference type="EMBL" id="UINC01052487">
    <property type="protein sequence ID" value="SVB67874.1"/>
    <property type="molecule type" value="Genomic_DNA"/>
</dbReference>
<proteinExistence type="predicted"/>
<protein>
    <submittedName>
        <fullName evidence="1">Uncharacterized protein</fullName>
    </submittedName>
</protein>
<evidence type="ECO:0000313" key="1">
    <source>
        <dbReference type="EMBL" id="SVB67874.1"/>
    </source>
</evidence>
<reference evidence="1" key="1">
    <citation type="submission" date="2018-05" db="EMBL/GenBank/DDBJ databases">
        <authorList>
            <person name="Lanie J.A."/>
            <person name="Ng W.-L."/>
            <person name="Kazmierczak K.M."/>
            <person name="Andrzejewski T.M."/>
            <person name="Davidsen T.M."/>
            <person name="Wayne K.J."/>
            <person name="Tettelin H."/>
            <person name="Glass J.I."/>
            <person name="Rusch D."/>
            <person name="Podicherti R."/>
            <person name="Tsui H.-C.T."/>
            <person name="Winkler M.E."/>
        </authorList>
    </citation>
    <scope>NUCLEOTIDE SEQUENCE</scope>
</reference>